<gene>
    <name evidence="2" type="ordered locus">Bcell_0294</name>
</gene>
<evidence type="ECO:0000259" key="1">
    <source>
        <dbReference type="Pfam" id="PF07552"/>
    </source>
</evidence>
<keyword evidence="2" id="KW-0946">Virion</keyword>
<dbReference type="OrthoDB" id="2680713at2"/>
<dbReference type="InterPro" id="IPR011428">
    <property type="entry name" value="Spore_coat_X/V"/>
</dbReference>
<feature type="domain" description="Spore coat protein X/V" evidence="1">
    <location>
        <begin position="95"/>
        <end position="152"/>
    </location>
</feature>
<dbReference type="EMBL" id="CP002394">
    <property type="protein sequence ID" value="ADU28581.1"/>
    <property type="molecule type" value="Genomic_DNA"/>
</dbReference>
<organism evidence="2 3">
    <name type="scientific">Evansella cellulosilytica (strain ATCC 21833 / DSM 2522 / FERM P-1141 / JCM 9156 / N-4)</name>
    <name type="common">Bacillus cellulosilyticus</name>
    <dbReference type="NCBI Taxonomy" id="649639"/>
    <lineage>
        <taxon>Bacteria</taxon>
        <taxon>Bacillati</taxon>
        <taxon>Bacillota</taxon>
        <taxon>Bacilli</taxon>
        <taxon>Bacillales</taxon>
        <taxon>Bacillaceae</taxon>
        <taxon>Evansella</taxon>
    </lineage>
</organism>
<keyword evidence="3" id="KW-1185">Reference proteome</keyword>
<dbReference type="GO" id="GO:0030435">
    <property type="term" value="P:sporulation resulting in formation of a cellular spore"/>
    <property type="evidence" value="ECO:0007669"/>
    <property type="project" value="InterPro"/>
</dbReference>
<reference evidence="2" key="1">
    <citation type="submission" date="2010-12" db="EMBL/GenBank/DDBJ databases">
        <title>Complete sequence of Bacillus cellulosilyticus DSM 2522.</title>
        <authorList>
            <consortium name="US DOE Joint Genome Institute"/>
            <person name="Lucas S."/>
            <person name="Copeland A."/>
            <person name="Lapidus A."/>
            <person name="Cheng J.-F."/>
            <person name="Bruce D."/>
            <person name="Goodwin L."/>
            <person name="Pitluck S."/>
            <person name="Chertkov O."/>
            <person name="Detter J.C."/>
            <person name="Han C."/>
            <person name="Tapia R."/>
            <person name="Land M."/>
            <person name="Hauser L."/>
            <person name="Jeffries C."/>
            <person name="Kyrpides N."/>
            <person name="Ivanova N."/>
            <person name="Mikhailova N."/>
            <person name="Brumm P."/>
            <person name="Mead D."/>
            <person name="Woyke T."/>
        </authorList>
    </citation>
    <scope>NUCLEOTIDE SEQUENCE [LARGE SCALE GENOMIC DNA]</scope>
    <source>
        <strain evidence="2">DSM 2522</strain>
    </source>
</reference>
<dbReference type="STRING" id="649639.Bcell_0294"/>
<dbReference type="GO" id="GO:0031160">
    <property type="term" value="C:spore wall"/>
    <property type="evidence" value="ECO:0007669"/>
    <property type="project" value="InterPro"/>
</dbReference>
<name>E6TUZ8_EVAC2</name>
<keyword evidence="2" id="KW-0167">Capsid protein</keyword>
<dbReference type="HOGENOM" id="CLU_113609_2_0_9"/>
<feature type="domain" description="Spore coat protein X/V" evidence="1">
    <location>
        <begin position="32"/>
        <end position="88"/>
    </location>
</feature>
<dbReference type="eggNOG" id="ENOG5032S2K">
    <property type="taxonomic scope" value="Bacteria"/>
</dbReference>
<dbReference type="AlphaFoldDB" id="E6TUZ8"/>
<proteinExistence type="predicted"/>
<dbReference type="RefSeq" id="WP_013486922.1">
    <property type="nucleotide sequence ID" value="NC_014829.1"/>
</dbReference>
<dbReference type="KEGG" id="bco:Bcell_0294"/>
<evidence type="ECO:0000313" key="3">
    <source>
        <dbReference type="Proteomes" id="UP000001401"/>
    </source>
</evidence>
<protein>
    <submittedName>
        <fullName evidence="2">Spore coat protein X/V</fullName>
    </submittedName>
</protein>
<sequence>MNQEVYRSTDSKDKKWNALDPISKHPLCDTQDETQDAANKNKTLQLNEEYILIKDSCDVTVNSTDTKAAVNLQIGLQAAIAVLISISVASSETAEKLTQELLQSSKVKQISRQQTIVENSRNVDVSTTDTQAAVNIQILLQLLLALAVKLDIL</sequence>
<accession>E6TUZ8</accession>
<evidence type="ECO:0000313" key="2">
    <source>
        <dbReference type="EMBL" id="ADU28581.1"/>
    </source>
</evidence>
<dbReference type="Pfam" id="PF07552">
    <property type="entry name" value="Coat_X"/>
    <property type="match status" value="2"/>
</dbReference>
<dbReference type="Proteomes" id="UP000001401">
    <property type="component" value="Chromosome"/>
</dbReference>